<evidence type="ECO:0000256" key="4">
    <source>
        <dbReference type="PIRSR" id="PIRSR620019-1"/>
    </source>
</evidence>
<evidence type="ECO:0000256" key="5">
    <source>
        <dbReference type="PIRSR" id="PIRSR620019-2"/>
    </source>
</evidence>
<keyword evidence="7" id="KW-0012">Acyltransferase</keyword>
<gene>
    <name evidence="7" type="ORF">SAMN05216175_102151</name>
</gene>
<evidence type="ECO:0000256" key="2">
    <source>
        <dbReference type="ARBA" id="ARBA00022679"/>
    </source>
</evidence>
<feature type="domain" description="PglD N-terminal" evidence="6">
    <location>
        <begin position="4"/>
        <end position="77"/>
    </location>
</feature>
<evidence type="ECO:0000256" key="1">
    <source>
        <dbReference type="ARBA" id="ARBA00007274"/>
    </source>
</evidence>
<dbReference type="InterPro" id="IPR050179">
    <property type="entry name" value="Trans_hexapeptide_repeat"/>
</dbReference>
<protein>
    <submittedName>
        <fullName evidence="7">Sugar O-acyltransferase, sialic acid O-acetyltransferase NeuD family</fullName>
    </submittedName>
</protein>
<dbReference type="CDD" id="cd03360">
    <property type="entry name" value="LbH_AT_putative"/>
    <property type="match status" value="1"/>
</dbReference>
<keyword evidence="2 7" id="KW-0808">Transferase</keyword>
<proteinExistence type="inferred from homology"/>
<comment type="similarity">
    <text evidence="1">Belongs to the transferase hexapeptide repeat family.</text>
</comment>
<evidence type="ECO:0000256" key="3">
    <source>
        <dbReference type="ARBA" id="ARBA00022737"/>
    </source>
</evidence>
<dbReference type="Pfam" id="PF17836">
    <property type="entry name" value="PglD_N"/>
    <property type="match status" value="1"/>
</dbReference>
<keyword evidence="8" id="KW-1185">Reference proteome</keyword>
<dbReference type="STRING" id="1045558.SAMN05216175_102151"/>
<organism evidence="7 8">
    <name type="scientific">Neptunomonas qingdaonensis</name>
    <dbReference type="NCBI Taxonomy" id="1045558"/>
    <lineage>
        <taxon>Bacteria</taxon>
        <taxon>Pseudomonadati</taxon>
        <taxon>Pseudomonadota</taxon>
        <taxon>Gammaproteobacteria</taxon>
        <taxon>Oceanospirillales</taxon>
        <taxon>Oceanospirillaceae</taxon>
        <taxon>Neptunomonas</taxon>
    </lineage>
</organism>
<dbReference type="PANTHER" id="PTHR43300">
    <property type="entry name" value="ACETYLTRANSFERASE"/>
    <property type="match status" value="1"/>
</dbReference>
<dbReference type="AlphaFoldDB" id="A0A1I2MWQ7"/>
<feature type="active site" description="Proton acceptor" evidence="4">
    <location>
        <position position="135"/>
    </location>
</feature>
<dbReference type="PANTHER" id="PTHR43300:SF7">
    <property type="entry name" value="UDP-N-ACETYLBACILLOSAMINE N-ACETYLTRANSFERASE"/>
    <property type="match status" value="1"/>
</dbReference>
<dbReference type="Gene3D" id="2.160.10.10">
    <property type="entry name" value="Hexapeptide repeat proteins"/>
    <property type="match status" value="1"/>
</dbReference>
<dbReference type="RefSeq" id="WP_177201077.1">
    <property type="nucleotide sequence ID" value="NZ_FOOU01000002.1"/>
</dbReference>
<feature type="binding site" evidence="5">
    <location>
        <position position="144"/>
    </location>
    <ligand>
        <name>acetyl-CoA</name>
        <dbReference type="ChEBI" id="CHEBI:57288"/>
    </ligand>
</feature>
<evidence type="ECO:0000259" key="6">
    <source>
        <dbReference type="Pfam" id="PF17836"/>
    </source>
</evidence>
<dbReference type="NCBIfam" id="TIGR03570">
    <property type="entry name" value="NeuD_NnaD"/>
    <property type="match status" value="1"/>
</dbReference>
<dbReference type="EMBL" id="FOOU01000002">
    <property type="protein sequence ID" value="SFF96025.1"/>
    <property type="molecule type" value="Genomic_DNA"/>
</dbReference>
<accession>A0A1I2MWQ7</accession>
<feature type="binding site" evidence="5">
    <location>
        <position position="68"/>
    </location>
    <ligand>
        <name>substrate</name>
    </ligand>
</feature>
<dbReference type="InterPro" id="IPR011004">
    <property type="entry name" value="Trimer_LpxA-like_sf"/>
</dbReference>
<feature type="site" description="Increases basicity of active site His" evidence="4">
    <location>
        <position position="136"/>
    </location>
</feature>
<dbReference type="InterPro" id="IPR020019">
    <property type="entry name" value="AcTrfase_PglD-like"/>
</dbReference>
<dbReference type="PROSITE" id="PS00101">
    <property type="entry name" value="HEXAPEP_TRANSFERASES"/>
    <property type="match status" value="1"/>
</dbReference>
<evidence type="ECO:0000313" key="7">
    <source>
        <dbReference type="EMBL" id="SFF96025.1"/>
    </source>
</evidence>
<dbReference type="GO" id="GO:0016746">
    <property type="term" value="F:acyltransferase activity"/>
    <property type="evidence" value="ECO:0007669"/>
    <property type="project" value="UniProtKB-KW"/>
</dbReference>
<dbReference type="InterPro" id="IPR041561">
    <property type="entry name" value="PglD_N"/>
</dbReference>
<dbReference type="SUPFAM" id="SSF51161">
    <property type="entry name" value="Trimeric LpxA-like enzymes"/>
    <property type="match status" value="1"/>
</dbReference>
<keyword evidence="3" id="KW-0677">Repeat</keyword>
<dbReference type="InterPro" id="IPR018357">
    <property type="entry name" value="Hexapep_transf_CS"/>
</dbReference>
<dbReference type="Proteomes" id="UP000198623">
    <property type="component" value="Unassembled WGS sequence"/>
</dbReference>
<sequence length="206" mass="21238">MHINVAILGSGGHAKVVIDALLAANQQARISVYDDNPCRVGESLLQKFIVSCTPTDTFTEQYYHIAVGHNKTRASLAGRYAGRDKLFMSIIHPDASVSSFAVLADGVLVAANAVIAAESNVAQGTIINHGAVVDHECEIGEFSHVAPNVTLGGGVVIGARSIVGAGAVVLPGIKLGCDVTVGAGAVVTRDINDGQVVKGIPARCFQ</sequence>
<reference evidence="8" key="1">
    <citation type="submission" date="2016-10" db="EMBL/GenBank/DDBJ databases">
        <authorList>
            <person name="Varghese N."/>
            <person name="Submissions S."/>
        </authorList>
    </citation>
    <scope>NUCLEOTIDE SEQUENCE [LARGE SCALE GENOMIC DNA]</scope>
    <source>
        <strain evidence="8">CGMCC 1.10971</strain>
    </source>
</reference>
<dbReference type="Gene3D" id="3.40.50.20">
    <property type="match status" value="1"/>
</dbReference>
<evidence type="ECO:0000313" key="8">
    <source>
        <dbReference type="Proteomes" id="UP000198623"/>
    </source>
</evidence>
<name>A0A1I2MWQ7_9GAMM</name>